<dbReference type="GO" id="GO:0005737">
    <property type="term" value="C:cytoplasm"/>
    <property type="evidence" value="ECO:0007669"/>
    <property type="project" value="UniProtKB-SubCell"/>
</dbReference>
<dbReference type="PANTHER" id="PTHR33602:SF1">
    <property type="entry name" value="REGULATORY PROTEIN RECX FAMILY PROTEIN"/>
    <property type="match status" value="1"/>
</dbReference>
<dbReference type="InterPro" id="IPR003783">
    <property type="entry name" value="Regulatory_RecX"/>
</dbReference>
<feature type="domain" description="RecX first three-helical" evidence="3">
    <location>
        <begin position="60"/>
        <end position="99"/>
    </location>
</feature>
<evidence type="ECO:0000313" key="4">
    <source>
        <dbReference type="EMBL" id="MPM51443.1"/>
    </source>
</evidence>
<dbReference type="InterPro" id="IPR053926">
    <property type="entry name" value="RecX_HTH_1st"/>
</dbReference>
<evidence type="ECO:0000259" key="3">
    <source>
        <dbReference type="Pfam" id="PF21982"/>
    </source>
</evidence>
<dbReference type="PANTHER" id="PTHR33602">
    <property type="entry name" value="REGULATORY PROTEIN RECX FAMILY PROTEIN"/>
    <property type="match status" value="1"/>
</dbReference>
<dbReference type="InterPro" id="IPR036388">
    <property type="entry name" value="WH-like_DNA-bd_sf"/>
</dbReference>
<protein>
    <submittedName>
        <fullName evidence="4">Regulatory protein RecX</fullName>
    </submittedName>
</protein>
<comment type="caution">
    <text evidence="4">The sequence shown here is derived from an EMBL/GenBank/DDBJ whole genome shotgun (WGS) entry which is preliminary data.</text>
</comment>
<dbReference type="AlphaFoldDB" id="A0A645AKR1"/>
<proteinExistence type="inferred from homology"/>
<dbReference type="EMBL" id="VSSQ01013418">
    <property type="protein sequence ID" value="MPM51443.1"/>
    <property type="molecule type" value="Genomic_DNA"/>
</dbReference>
<dbReference type="Pfam" id="PF21982">
    <property type="entry name" value="RecX_HTH1"/>
    <property type="match status" value="1"/>
</dbReference>
<name>A0A645AKR1_9ZZZZ</name>
<gene>
    <name evidence="4" type="primary">recX_27</name>
    <name evidence="4" type="ORF">SDC9_98192</name>
</gene>
<sequence>MAFARIEGEIPGQGYQVSVHEGFPFCITADVFRSLHLSVGQNLTEAEYLELKEVQARRNCRSQAMVYLARREHTGLELTQKLTQKGYETGIIRTTLDQLAEENLLSEYRYALLTIEQRQRKSPEGRILMAQRLAAKGVNREDANRALDELYHEEAIVEYVQRAYTQAEQKVGADKVRMQLQKKGFSSYEIRLGLEGFEKSE</sequence>
<comment type="subcellular location">
    <subcellularLocation>
        <location evidence="1">Cytoplasm</location>
    </subcellularLocation>
</comment>
<organism evidence="4">
    <name type="scientific">bioreactor metagenome</name>
    <dbReference type="NCBI Taxonomy" id="1076179"/>
    <lineage>
        <taxon>unclassified sequences</taxon>
        <taxon>metagenomes</taxon>
        <taxon>ecological metagenomes</taxon>
    </lineage>
</organism>
<dbReference type="GO" id="GO:0006282">
    <property type="term" value="P:regulation of DNA repair"/>
    <property type="evidence" value="ECO:0007669"/>
    <property type="project" value="InterPro"/>
</dbReference>
<reference evidence="4" key="1">
    <citation type="submission" date="2019-08" db="EMBL/GenBank/DDBJ databases">
        <authorList>
            <person name="Kucharzyk K."/>
            <person name="Murdoch R.W."/>
            <person name="Higgins S."/>
            <person name="Loffler F."/>
        </authorList>
    </citation>
    <scope>NUCLEOTIDE SEQUENCE</scope>
</reference>
<evidence type="ECO:0000256" key="2">
    <source>
        <dbReference type="ARBA" id="ARBA00022490"/>
    </source>
</evidence>
<accession>A0A645AKR1</accession>
<keyword evidence="2" id="KW-0963">Cytoplasm</keyword>
<dbReference type="Gene3D" id="1.10.10.10">
    <property type="entry name" value="Winged helix-like DNA-binding domain superfamily/Winged helix DNA-binding domain"/>
    <property type="match status" value="2"/>
</dbReference>
<dbReference type="HAMAP" id="MF_01114">
    <property type="entry name" value="RecX"/>
    <property type="match status" value="1"/>
</dbReference>
<evidence type="ECO:0000256" key="1">
    <source>
        <dbReference type="ARBA" id="ARBA00004496"/>
    </source>
</evidence>